<feature type="region of interest" description="Disordered" evidence="1">
    <location>
        <begin position="119"/>
        <end position="156"/>
    </location>
</feature>
<evidence type="ECO:0000256" key="1">
    <source>
        <dbReference type="SAM" id="MobiDB-lite"/>
    </source>
</evidence>
<feature type="compositionally biased region" description="Basic and acidic residues" evidence="1">
    <location>
        <begin position="57"/>
        <end position="76"/>
    </location>
</feature>
<dbReference type="AlphaFoldDB" id="A0A7S1AFJ1"/>
<feature type="compositionally biased region" description="Low complexity" evidence="1">
    <location>
        <begin position="126"/>
        <end position="137"/>
    </location>
</feature>
<sequence>MPWEISMRPLARAAATPAAVRKNHCRRWQSGHDTRGAAAASQGMHNIGSALQVAHLPQDESSRKDENDTHCQEKRQGTRTYNPVRGLPAPKTDHPPRSLNVWGLSGGVMCIEDVSAPAHMVPPLPSTKQQHQQTSSTAEQHALPDEPIRLHVKRRK</sequence>
<proteinExistence type="predicted"/>
<evidence type="ECO:0000313" key="2">
    <source>
        <dbReference type="EMBL" id="CAD8852677.1"/>
    </source>
</evidence>
<dbReference type="EMBL" id="HBFQ01038138">
    <property type="protein sequence ID" value="CAD8852677.1"/>
    <property type="molecule type" value="Transcribed_RNA"/>
</dbReference>
<accession>A0A7S1AFJ1</accession>
<organism evidence="2">
    <name type="scientific">Noctiluca scintillans</name>
    <name type="common">Sea sparkle</name>
    <name type="synonym">Red tide dinoflagellate</name>
    <dbReference type="NCBI Taxonomy" id="2966"/>
    <lineage>
        <taxon>Eukaryota</taxon>
        <taxon>Sar</taxon>
        <taxon>Alveolata</taxon>
        <taxon>Dinophyceae</taxon>
        <taxon>Noctilucales</taxon>
        <taxon>Noctilucaceae</taxon>
        <taxon>Noctiluca</taxon>
    </lineage>
</organism>
<reference evidence="2" key="1">
    <citation type="submission" date="2021-01" db="EMBL/GenBank/DDBJ databases">
        <authorList>
            <person name="Corre E."/>
            <person name="Pelletier E."/>
            <person name="Niang G."/>
            <person name="Scheremetjew M."/>
            <person name="Finn R."/>
            <person name="Kale V."/>
            <person name="Holt S."/>
            <person name="Cochrane G."/>
            <person name="Meng A."/>
            <person name="Brown T."/>
            <person name="Cohen L."/>
        </authorList>
    </citation>
    <scope>NUCLEOTIDE SEQUENCE</scope>
</reference>
<protein>
    <submittedName>
        <fullName evidence="2">Uncharacterized protein</fullName>
    </submittedName>
</protein>
<name>A0A7S1AFJ1_NOCSC</name>
<feature type="region of interest" description="Disordered" evidence="1">
    <location>
        <begin position="54"/>
        <end position="99"/>
    </location>
</feature>
<gene>
    <name evidence="2" type="ORF">NSCI0253_LOCUS27027</name>
</gene>